<name>A0A0A9CB30_ARUDO</name>
<protein>
    <submittedName>
        <fullName evidence="1">Uncharacterized protein</fullName>
    </submittedName>
</protein>
<accession>A0A0A9CB30</accession>
<reference evidence="1" key="2">
    <citation type="journal article" date="2015" name="Data Brief">
        <title>Shoot transcriptome of the giant reed, Arundo donax.</title>
        <authorList>
            <person name="Barrero R.A."/>
            <person name="Guerrero F.D."/>
            <person name="Moolhuijzen P."/>
            <person name="Goolsby J.A."/>
            <person name="Tidwell J."/>
            <person name="Bellgard S.E."/>
            <person name="Bellgard M.I."/>
        </authorList>
    </citation>
    <scope>NUCLEOTIDE SEQUENCE</scope>
    <source>
        <tissue evidence="1">Shoot tissue taken approximately 20 cm above the soil surface</tissue>
    </source>
</reference>
<dbReference type="AlphaFoldDB" id="A0A0A9CB30"/>
<reference evidence="1" key="1">
    <citation type="submission" date="2014-09" db="EMBL/GenBank/DDBJ databases">
        <authorList>
            <person name="Magalhaes I.L.F."/>
            <person name="Oliveira U."/>
            <person name="Santos F.R."/>
            <person name="Vidigal T.H.D.A."/>
            <person name="Brescovit A.D."/>
            <person name="Santos A.J."/>
        </authorList>
    </citation>
    <scope>NUCLEOTIDE SEQUENCE</scope>
    <source>
        <tissue evidence="1">Shoot tissue taken approximately 20 cm above the soil surface</tissue>
    </source>
</reference>
<dbReference type="EMBL" id="GBRH01226262">
    <property type="protein sequence ID" value="JAD71633.1"/>
    <property type="molecule type" value="Transcribed_RNA"/>
</dbReference>
<sequence length="30" mass="3345">MMSSRRGLKCSLTDDVVQPVRVQPVVLVQC</sequence>
<organism evidence="1">
    <name type="scientific">Arundo donax</name>
    <name type="common">Giant reed</name>
    <name type="synonym">Donax arundinaceus</name>
    <dbReference type="NCBI Taxonomy" id="35708"/>
    <lineage>
        <taxon>Eukaryota</taxon>
        <taxon>Viridiplantae</taxon>
        <taxon>Streptophyta</taxon>
        <taxon>Embryophyta</taxon>
        <taxon>Tracheophyta</taxon>
        <taxon>Spermatophyta</taxon>
        <taxon>Magnoliopsida</taxon>
        <taxon>Liliopsida</taxon>
        <taxon>Poales</taxon>
        <taxon>Poaceae</taxon>
        <taxon>PACMAD clade</taxon>
        <taxon>Arundinoideae</taxon>
        <taxon>Arundineae</taxon>
        <taxon>Arundo</taxon>
    </lineage>
</organism>
<evidence type="ECO:0000313" key="1">
    <source>
        <dbReference type="EMBL" id="JAD71633.1"/>
    </source>
</evidence>
<proteinExistence type="predicted"/>